<keyword evidence="1" id="KW-0472">Membrane</keyword>
<feature type="transmembrane region" description="Helical" evidence="1">
    <location>
        <begin position="213"/>
        <end position="238"/>
    </location>
</feature>
<dbReference type="EMBL" id="FNXT01001062">
    <property type="protein sequence ID" value="SZX71588.1"/>
    <property type="molecule type" value="Genomic_DNA"/>
</dbReference>
<sequence>MLAAAQYLLRLLRADVCRKHRHSLAVGNRLVRHMLHMTAALQQSFNVMGAKFLQEEHSLVAVLARRLGFGPLMQLQISFNFSLPVRTAVLLQPLCAAAAAVMGYNAPRMLGAVPGMMQLAGQLCMLLSAWHELVLFVLTLGGTPPPGHDSSCRGPMVFNQLLVFINLLCSCWLPLFVAHMVELHAKLCFWQARGMAVAAAPSLLLPLPQQRLLSHLLVGLLVPTLLWSFAELLAPVLAARVDA</sequence>
<feature type="transmembrane region" description="Helical" evidence="1">
    <location>
        <begin position="161"/>
        <end position="181"/>
    </location>
</feature>
<feature type="transmembrane region" description="Helical" evidence="1">
    <location>
        <begin position="88"/>
        <end position="107"/>
    </location>
</feature>
<dbReference type="Proteomes" id="UP000256970">
    <property type="component" value="Unassembled WGS sequence"/>
</dbReference>
<feature type="transmembrane region" description="Helical" evidence="1">
    <location>
        <begin position="119"/>
        <end position="141"/>
    </location>
</feature>
<gene>
    <name evidence="2" type="ORF">BQ4739_LOCUS11722</name>
</gene>
<keyword evidence="3" id="KW-1185">Reference proteome</keyword>
<name>A0A383W1N5_TETOB</name>
<dbReference type="AlphaFoldDB" id="A0A383W1N5"/>
<reference evidence="2 3" key="1">
    <citation type="submission" date="2016-10" db="EMBL/GenBank/DDBJ databases">
        <authorList>
            <person name="Cai Z."/>
        </authorList>
    </citation>
    <scope>NUCLEOTIDE SEQUENCE [LARGE SCALE GENOMIC DNA]</scope>
</reference>
<evidence type="ECO:0000256" key="1">
    <source>
        <dbReference type="SAM" id="Phobius"/>
    </source>
</evidence>
<proteinExistence type="predicted"/>
<protein>
    <submittedName>
        <fullName evidence="2">Uncharacterized protein</fullName>
    </submittedName>
</protein>
<organism evidence="2 3">
    <name type="scientific">Tetradesmus obliquus</name>
    <name type="common">Green alga</name>
    <name type="synonym">Acutodesmus obliquus</name>
    <dbReference type="NCBI Taxonomy" id="3088"/>
    <lineage>
        <taxon>Eukaryota</taxon>
        <taxon>Viridiplantae</taxon>
        <taxon>Chlorophyta</taxon>
        <taxon>core chlorophytes</taxon>
        <taxon>Chlorophyceae</taxon>
        <taxon>CS clade</taxon>
        <taxon>Sphaeropleales</taxon>
        <taxon>Scenedesmaceae</taxon>
        <taxon>Tetradesmus</taxon>
    </lineage>
</organism>
<accession>A0A383W1N5</accession>
<keyword evidence="1" id="KW-0812">Transmembrane</keyword>
<evidence type="ECO:0000313" key="2">
    <source>
        <dbReference type="EMBL" id="SZX71588.1"/>
    </source>
</evidence>
<keyword evidence="1" id="KW-1133">Transmembrane helix</keyword>
<evidence type="ECO:0000313" key="3">
    <source>
        <dbReference type="Proteomes" id="UP000256970"/>
    </source>
</evidence>